<gene>
    <name evidence="4" type="ORF">GQE98_04360</name>
</gene>
<feature type="transmembrane region" description="Helical" evidence="2">
    <location>
        <begin position="389"/>
        <end position="414"/>
    </location>
</feature>
<dbReference type="GO" id="GO:0004016">
    <property type="term" value="F:adenylate cyclase activity"/>
    <property type="evidence" value="ECO:0007669"/>
    <property type="project" value="UniProtKB-ARBA"/>
</dbReference>
<dbReference type="Pfam" id="PF05226">
    <property type="entry name" value="CHASE2"/>
    <property type="match status" value="1"/>
</dbReference>
<dbReference type="EMBL" id="WTUW01000001">
    <property type="protein sequence ID" value="MZR29864.1"/>
    <property type="molecule type" value="Genomic_DNA"/>
</dbReference>
<dbReference type="InterPro" id="IPR029787">
    <property type="entry name" value="Nucleotide_cyclase"/>
</dbReference>
<protein>
    <submittedName>
        <fullName evidence="4">CHASE2 domain-containing protein</fullName>
    </submittedName>
</protein>
<keyword evidence="2" id="KW-1133">Transmembrane helix</keyword>
<dbReference type="PROSITE" id="PS50125">
    <property type="entry name" value="GUANYLATE_CYCLASE_2"/>
    <property type="match status" value="1"/>
</dbReference>
<evidence type="ECO:0000313" key="5">
    <source>
        <dbReference type="Proteomes" id="UP000476030"/>
    </source>
</evidence>
<dbReference type="Pfam" id="PF00211">
    <property type="entry name" value="Guanylate_cyc"/>
    <property type="match status" value="1"/>
</dbReference>
<feature type="compositionally biased region" description="Basic and acidic residues" evidence="1">
    <location>
        <begin position="481"/>
        <end position="497"/>
    </location>
</feature>
<dbReference type="GO" id="GO:0035556">
    <property type="term" value="P:intracellular signal transduction"/>
    <property type="evidence" value="ECO:0007669"/>
    <property type="project" value="InterPro"/>
</dbReference>
<feature type="domain" description="Guanylate cyclase" evidence="3">
    <location>
        <begin position="608"/>
        <end position="740"/>
    </location>
</feature>
<organism evidence="4 5">
    <name type="scientific">Sneathiella litorea</name>
    <dbReference type="NCBI Taxonomy" id="2606216"/>
    <lineage>
        <taxon>Bacteria</taxon>
        <taxon>Pseudomonadati</taxon>
        <taxon>Pseudomonadota</taxon>
        <taxon>Alphaproteobacteria</taxon>
        <taxon>Sneathiellales</taxon>
        <taxon>Sneathiellaceae</taxon>
        <taxon>Sneathiella</taxon>
    </lineage>
</organism>
<dbReference type="SUPFAM" id="SSF55073">
    <property type="entry name" value="Nucleotide cyclase"/>
    <property type="match status" value="1"/>
</dbReference>
<feature type="transmembrane region" description="Helical" evidence="2">
    <location>
        <begin position="12"/>
        <end position="32"/>
    </location>
</feature>
<dbReference type="GO" id="GO:0009190">
    <property type="term" value="P:cyclic nucleotide biosynthetic process"/>
    <property type="evidence" value="ECO:0007669"/>
    <property type="project" value="InterPro"/>
</dbReference>
<keyword evidence="2" id="KW-0812">Transmembrane</keyword>
<evidence type="ECO:0000256" key="2">
    <source>
        <dbReference type="SAM" id="Phobius"/>
    </source>
</evidence>
<dbReference type="InterPro" id="IPR007890">
    <property type="entry name" value="CHASE2"/>
</dbReference>
<evidence type="ECO:0000313" key="4">
    <source>
        <dbReference type="EMBL" id="MZR29864.1"/>
    </source>
</evidence>
<accession>A0A6L8W5Y3</accession>
<dbReference type="CDD" id="cd07302">
    <property type="entry name" value="CHD"/>
    <property type="match status" value="1"/>
</dbReference>
<reference evidence="4 5" key="1">
    <citation type="submission" date="2019-12" db="EMBL/GenBank/DDBJ databases">
        <title>Snethiella sp. nov. sp. isolated from sea sand.</title>
        <authorList>
            <person name="Kim J."/>
            <person name="Jeong S.E."/>
            <person name="Jung H.S."/>
            <person name="Jeon C.O."/>
        </authorList>
    </citation>
    <scope>NUCLEOTIDE SEQUENCE [LARGE SCALE GENOMIC DNA]</scope>
    <source>
        <strain evidence="4 5">DP05</strain>
    </source>
</reference>
<comment type="caution">
    <text evidence="4">The sequence shown here is derived from an EMBL/GenBank/DDBJ whole genome shotgun (WGS) entry which is preliminary data.</text>
</comment>
<feature type="compositionally biased region" description="Acidic residues" evidence="1">
    <location>
        <begin position="453"/>
        <end position="466"/>
    </location>
</feature>
<name>A0A6L8W5Y3_9PROT</name>
<evidence type="ECO:0000259" key="3">
    <source>
        <dbReference type="PROSITE" id="PS50125"/>
    </source>
</evidence>
<dbReference type="Proteomes" id="UP000476030">
    <property type="component" value="Unassembled WGS sequence"/>
</dbReference>
<proteinExistence type="predicted"/>
<dbReference type="SMART" id="SM01080">
    <property type="entry name" value="CHASE2"/>
    <property type="match status" value="1"/>
</dbReference>
<feature type="region of interest" description="Disordered" evidence="1">
    <location>
        <begin position="449"/>
        <end position="576"/>
    </location>
</feature>
<dbReference type="InterPro" id="IPR001054">
    <property type="entry name" value="A/G_cyclase"/>
</dbReference>
<dbReference type="AlphaFoldDB" id="A0A6L8W5Y3"/>
<feature type="compositionally biased region" description="Basic and acidic residues" evidence="1">
    <location>
        <begin position="504"/>
        <end position="518"/>
    </location>
</feature>
<sequence length="798" mass="86046">MTKSLPSPITRMSQAMIVLGICAALIVAFVNLRDKPFIQLIEGQLLDWRFILRGPIPVDTSIELVLIEAKPGETGDNLPVSATDLMKGINAISAAGARIIVLDPMLLPMKAPGDALPDTPEEKSLTDELARIGNVIVPYIFSMTPSVDARTALPAVIQQTAYSVFRTRESASIKRPPEAGGYLAPNTELLRSVISGHVISSQQQALTRQFAYPVIGYGGSYYPSLAVQTYRKWAGFRMESIEVNFGESLNFGNIYLPTDNRMRLAVNYHGPTGSYKRTRFSDLAEGTIPTDGFKEKVILVGLAASANGNNFTTPFDSSMSEVEFLANVIDNLNRMNPLIRSQQVIVFDILLLALLGLFFALVSAVRSIWAVLSLSVIATALFVAGNVEAFIFFNLWLGLTFPLMAMILCTAVLMTAKHVSRRRRAALISAEAAEETQFAASWTFDRVAKPLDADETNPEKDEDNGDFDPKTEDPELASPSIKKEEVEASEPTPREEPAPVAPEPMKEAETAGEVEKVHVSQNVTPFPTRKPQAPVPSSLPIPPTPPTLKPAIAEKETTGGHAPAQKGKKPPASLIPVMDAPARGEKVSITSAPTMASPSSAGKKFDVAVLFINMGGFKALAKSFGPTRSAQFLHAIYSLIEKTVVKHNGFLEQFGEDDVVALFGLPNGSSGDAEHSLRAACELASALSEWGERQGIPADKSADFCVCAHYGPVQAHISGDEDDPEVSLSGYTIGLVSRLEKTVAAKGARVLVSELLMEKVRETDLTGQLKVGFTEQPMQQIPGGAEMIGLWRSEVGAS</sequence>
<feature type="compositionally biased region" description="Pro residues" evidence="1">
    <location>
        <begin position="533"/>
        <end position="548"/>
    </location>
</feature>
<dbReference type="RefSeq" id="WP_161314409.1">
    <property type="nucleotide sequence ID" value="NZ_WTUW01000001.1"/>
</dbReference>
<dbReference type="Gene3D" id="3.30.70.1230">
    <property type="entry name" value="Nucleotide cyclase"/>
    <property type="match status" value="1"/>
</dbReference>
<evidence type="ECO:0000256" key="1">
    <source>
        <dbReference type="SAM" id="MobiDB-lite"/>
    </source>
</evidence>
<keyword evidence="5" id="KW-1185">Reference proteome</keyword>
<keyword evidence="2" id="KW-0472">Membrane</keyword>
<feature type="transmembrane region" description="Helical" evidence="2">
    <location>
        <begin position="344"/>
        <end position="369"/>
    </location>
</feature>